<evidence type="ECO:0000313" key="8">
    <source>
        <dbReference type="Proteomes" id="UP000243459"/>
    </source>
</evidence>
<comment type="similarity">
    <text evidence="2">Belongs to the V-ATPase G subunit family.</text>
</comment>
<evidence type="ECO:0000256" key="2">
    <source>
        <dbReference type="ARBA" id="ARBA00010066"/>
    </source>
</evidence>
<dbReference type="InterPro" id="IPR005124">
    <property type="entry name" value="V-ATPase_G"/>
</dbReference>
<dbReference type="Gramene" id="ONK71945">
    <property type="protein sequence ID" value="ONK71945"/>
    <property type="gene ID" value="A4U43_C04F14020"/>
</dbReference>
<evidence type="ECO:0000256" key="6">
    <source>
        <dbReference type="SAM" id="MobiDB-lite"/>
    </source>
</evidence>
<comment type="function">
    <text evidence="1">Catalytic subunit of the peripheral V1 complex of vacuolar ATPase (V-ATPase). V-ATPase is responsible for acidifying a variety of intracellular compartments in eukaryotic cells.</text>
</comment>
<dbReference type="AlphaFoldDB" id="A0A5P1F0R1"/>
<dbReference type="Gene3D" id="1.20.5.2950">
    <property type="match status" value="1"/>
</dbReference>
<dbReference type="GO" id="GO:0016887">
    <property type="term" value="F:ATP hydrolysis activity"/>
    <property type="evidence" value="ECO:0007669"/>
    <property type="project" value="TreeGrafter"/>
</dbReference>
<evidence type="ECO:0000256" key="1">
    <source>
        <dbReference type="ARBA" id="ARBA00003847"/>
    </source>
</evidence>
<keyword evidence="4" id="KW-0375">Hydrogen ion transport</keyword>
<dbReference type="EMBL" id="CM007384">
    <property type="protein sequence ID" value="ONK71945.1"/>
    <property type="molecule type" value="Genomic_DNA"/>
</dbReference>
<keyword evidence="8" id="KW-1185">Reference proteome</keyword>
<name>A0A5P1F0R1_ASPOF</name>
<dbReference type="GO" id="GO:0046961">
    <property type="term" value="F:proton-transporting ATPase activity, rotational mechanism"/>
    <property type="evidence" value="ECO:0007669"/>
    <property type="project" value="InterPro"/>
</dbReference>
<keyword evidence="5" id="KW-0406">Ion transport</keyword>
<evidence type="ECO:0000313" key="7">
    <source>
        <dbReference type="EMBL" id="ONK71945.1"/>
    </source>
</evidence>
<feature type="region of interest" description="Disordered" evidence="6">
    <location>
        <begin position="38"/>
        <end position="80"/>
    </location>
</feature>
<keyword evidence="3" id="KW-0813">Transport</keyword>
<gene>
    <name evidence="7" type="ORF">A4U43_C04F14020</name>
</gene>
<accession>A0A5P1F0R1</accession>
<sequence>MPLDLSHRGGLPGCYLLSHQSDGATDSTEPTLQLLLSPRSVPGSAGRNDAQSWSHSRGITGKCNGLQSSGDSGANVKRLEQETESKILQLKEQSSLVSRDVGDMLLRQVTTVKN</sequence>
<dbReference type="PANTHER" id="PTHR12713:SF11">
    <property type="entry name" value="V-TYPE PROTON ATPASE SUBUNIT G"/>
    <property type="match status" value="1"/>
</dbReference>
<evidence type="ECO:0000256" key="4">
    <source>
        <dbReference type="ARBA" id="ARBA00022781"/>
    </source>
</evidence>
<dbReference type="GO" id="GO:0000221">
    <property type="term" value="C:vacuolar proton-transporting V-type ATPase, V1 domain"/>
    <property type="evidence" value="ECO:0007669"/>
    <property type="project" value="TreeGrafter"/>
</dbReference>
<evidence type="ECO:0000256" key="3">
    <source>
        <dbReference type="ARBA" id="ARBA00022448"/>
    </source>
</evidence>
<reference evidence="8" key="1">
    <citation type="journal article" date="2017" name="Nat. Commun.">
        <title>The asparagus genome sheds light on the origin and evolution of a young Y chromosome.</title>
        <authorList>
            <person name="Harkess A."/>
            <person name="Zhou J."/>
            <person name="Xu C."/>
            <person name="Bowers J.E."/>
            <person name="Van der Hulst R."/>
            <person name="Ayyampalayam S."/>
            <person name="Mercati F."/>
            <person name="Riccardi P."/>
            <person name="McKain M.R."/>
            <person name="Kakrana A."/>
            <person name="Tang H."/>
            <person name="Ray J."/>
            <person name="Groenendijk J."/>
            <person name="Arikit S."/>
            <person name="Mathioni S.M."/>
            <person name="Nakano M."/>
            <person name="Shan H."/>
            <person name="Telgmann-Rauber A."/>
            <person name="Kanno A."/>
            <person name="Yue Z."/>
            <person name="Chen H."/>
            <person name="Li W."/>
            <person name="Chen Y."/>
            <person name="Xu X."/>
            <person name="Zhang Y."/>
            <person name="Luo S."/>
            <person name="Chen H."/>
            <person name="Gao J."/>
            <person name="Mao Z."/>
            <person name="Pires J.C."/>
            <person name="Luo M."/>
            <person name="Kudrna D."/>
            <person name="Wing R.A."/>
            <person name="Meyers B.C."/>
            <person name="Yi K."/>
            <person name="Kong H."/>
            <person name="Lavrijsen P."/>
            <person name="Sunseri F."/>
            <person name="Falavigna A."/>
            <person name="Ye Y."/>
            <person name="Leebens-Mack J.H."/>
            <person name="Chen G."/>
        </authorList>
    </citation>
    <scope>NUCLEOTIDE SEQUENCE [LARGE SCALE GENOMIC DNA]</scope>
    <source>
        <strain evidence="8">cv. DH0086</strain>
    </source>
</reference>
<organism evidence="7 8">
    <name type="scientific">Asparagus officinalis</name>
    <name type="common">Garden asparagus</name>
    <dbReference type="NCBI Taxonomy" id="4686"/>
    <lineage>
        <taxon>Eukaryota</taxon>
        <taxon>Viridiplantae</taxon>
        <taxon>Streptophyta</taxon>
        <taxon>Embryophyta</taxon>
        <taxon>Tracheophyta</taxon>
        <taxon>Spermatophyta</taxon>
        <taxon>Magnoliopsida</taxon>
        <taxon>Liliopsida</taxon>
        <taxon>Asparagales</taxon>
        <taxon>Asparagaceae</taxon>
        <taxon>Asparagoideae</taxon>
        <taxon>Asparagus</taxon>
    </lineage>
</organism>
<dbReference type="PANTHER" id="PTHR12713">
    <property type="entry name" value="VACUOLAR ATP SYNTHASE SUBUNIT G"/>
    <property type="match status" value="1"/>
</dbReference>
<evidence type="ECO:0000256" key="5">
    <source>
        <dbReference type="ARBA" id="ARBA00023065"/>
    </source>
</evidence>
<proteinExistence type="inferred from homology"/>
<protein>
    <submittedName>
        <fullName evidence="7">Uncharacterized protein</fullName>
    </submittedName>
</protein>
<dbReference type="Proteomes" id="UP000243459">
    <property type="component" value="Chromosome 4"/>
</dbReference>